<dbReference type="EC" id="2.7.7.7" evidence="9"/>
<dbReference type="Pfam" id="PF00717">
    <property type="entry name" value="Peptidase_S24"/>
    <property type="match status" value="1"/>
</dbReference>
<dbReference type="InterPro" id="IPR036286">
    <property type="entry name" value="LexA/Signal_pep-like_sf"/>
</dbReference>
<proteinExistence type="inferred from homology"/>
<keyword evidence="9" id="KW-0548">Nucleotidyltransferase</keyword>
<dbReference type="InterPro" id="IPR039418">
    <property type="entry name" value="LexA-like"/>
</dbReference>
<keyword evidence="3 7" id="KW-0378">Hydrolase</keyword>
<evidence type="ECO:0000256" key="7">
    <source>
        <dbReference type="RuleBase" id="RU003991"/>
    </source>
</evidence>
<gene>
    <name evidence="9" type="primary">umuD</name>
    <name evidence="9" type="ORF">I2I05_21220</name>
</gene>
<evidence type="ECO:0000313" key="9">
    <source>
        <dbReference type="EMBL" id="MBF9239927.1"/>
    </source>
</evidence>
<dbReference type="PRINTS" id="PR00726">
    <property type="entry name" value="LEXASERPTASE"/>
</dbReference>
<keyword evidence="5" id="KW-0234">DNA repair</keyword>
<dbReference type="CDD" id="cd06529">
    <property type="entry name" value="S24_LexA-like"/>
    <property type="match status" value="1"/>
</dbReference>
<keyword evidence="9" id="KW-0808">Transferase</keyword>
<dbReference type="Proteomes" id="UP000597617">
    <property type="component" value="Unassembled WGS sequence"/>
</dbReference>
<accession>A0ABS0ING8</accession>
<dbReference type="EMBL" id="JADQDQ010000022">
    <property type="protein sequence ID" value="MBF9239927.1"/>
    <property type="molecule type" value="Genomic_DNA"/>
</dbReference>
<dbReference type="NCBIfam" id="NF007621">
    <property type="entry name" value="PRK10276.1"/>
    <property type="match status" value="1"/>
</dbReference>
<dbReference type="PANTHER" id="PTHR33516:SF2">
    <property type="entry name" value="LEXA REPRESSOR-RELATED"/>
    <property type="match status" value="1"/>
</dbReference>
<dbReference type="SUPFAM" id="SSF51306">
    <property type="entry name" value="LexA/Signal peptidase"/>
    <property type="match status" value="1"/>
</dbReference>
<sequence length="151" mass="16240">MLASLQDFIPAAQFPTRELPLFGCPIPAGFPSPADDHLDAPLDLTKHLFRHPASTFLARVSGDSMIGAGIHPGDLVAVDRALAPREGSIVVAVVEGEHTIKRLQLRGGQRWLVAENARYAPVAVDREVGLLVWGVVTHVIHALGNHQIAKL</sequence>
<comment type="caution">
    <text evidence="9">The sequence shown here is derived from an EMBL/GenBank/DDBJ whole genome shotgun (WGS) entry which is preliminary data.</text>
</comment>
<keyword evidence="6" id="KW-0742">SOS response</keyword>
<keyword evidence="10" id="KW-1185">Reference proteome</keyword>
<evidence type="ECO:0000256" key="4">
    <source>
        <dbReference type="ARBA" id="ARBA00022813"/>
    </source>
</evidence>
<evidence type="ECO:0000256" key="6">
    <source>
        <dbReference type="ARBA" id="ARBA00023236"/>
    </source>
</evidence>
<organism evidence="9 10">
    <name type="scientific">Hymenobacter jeongseonensis</name>
    <dbReference type="NCBI Taxonomy" id="2791027"/>
    <lineage>
        <taxon>Bacteria</taxon>
        <taxon>Pseudomonadati</taxon>
        <taxon>Bacteroidota</taxon>
        <taxon>Cytophagia</taxon>
        <taxon>Cytophagales</taxon>
        <taxon>Hymenobacteraceae</taxon>
        <taxon>Hymenobacter</taxon>
    </lineage>
</organism>
<dbReference type="InterPro" id="IPR006197">
    <property type="entry name" value="Peptidase_S24_LexA"/>
</dbReference>
<keyword evidence="2" id="KW-0227">DNA damage</keyword>
<dbReference type="InterPro" id="IPR050077">
    <property type="entry name" value="LexA_repressor"/>
</dbReference>
<evidence type="ECO:0000259" key="8">
    <source>
        <dbReference type="Pfam" id="PF00717"/>
    </source>
</evidence>
<evidence type="ECO:0000256" key="2">
    <source>
        <dbReference type="ARBA" id="ARBA00022763"/>
    </source>
</evidence>
<comment type="similarity">
    <text evidence="1 7">Belongs to the peptidase S24 family.</text>
</comment>
<evidence type="ECO:0000256" key="1">
    <source>
        <dbReference type="ARBA" id="ARBA00007484"/>
    </source>
</evidence>
<reference evidence="9 10" key="1">
    <citation type="submission" date="2020-11" db="EMBL/GenBank/DDBJ databases">
        <authorList>
            <person name="Kim M.K."/>
        </authorList>
    </citation>
    <scope>NUCLEOTIDE SEQUENCE [LARGE SCALE GENOMIC DNA]</scope>
    <source>
        <strain evidence="9 10">BT683</strain>
    </source>
</reference>
<evidence type="ECO:0000256" key="5">
    <source>
        <dbReference type="ARBA" id="ARBA00023204"/>
    </source>
</evidence>
<dbReference type="GO" id="GO:0003887">
    <property type="term" value="F:DNA-directed DNA polymerase activity"/>
    <property type="evidence" value="ECO:0007669"/>
    <property type="project" value="UniProtKB-EC"/>
</dbReference>
<evidence type="ECO:0000313" key="10">
    <source>
        <dbReference type="Proteomes" id="UP000597617"/>
    </source>
</evidence>
<name>A0ABS0ING8_9BACT</name>
<feature type="domain" description="Peptidase S24/S26A/S26B/S26C" evidence="8">
    <location>
        <begin position="25"/>
        <end position="136"/>
    </location>
</feature>
<dbReference type="Gene3D" id="2.10.109.10">
    <property type="entry name" value="Umud Fragment, subunit A"/>
    <property type="match status" value="1"/>
</dbReference>
<evidence type="ECO:0000256" key="3">
    <source>
        <dbReference type="ARBA" id="ARBA00022801"/>
    </source>
</evidence>
<dbReference type="PANTHER" id="PTHR33516">
    <property type="entry name" value="LEXA REPRESSOR"/>
    <property type="match status" value="1"/>
</dbReference>
<dbReference type="RefSeq" id="WP_196284277.1">
    <property type="nucleotide sequence ID" value="NZ_JADQDQ010000022.1"/>
</dbReference>
<dbReference type="InterPro" id="IPR015927">
    <property type="entry name" value="Peptidase_S24_S26A/B/C"/>
</dbReference>
<keyword evidence="4 7" id="KW-0068">Autocatalytic cleavage</keyword>
<protein>
    <submittedName>
        <fullName evidence="9">Translesion error-prone DNA polymerase V autoproteolytic subunit</fullName>
        <ecNumber evidence="9">2.7.7.7</ecNumber>
    </submittedName>
</protein>